<evidence type="ECO:0000313" key="2">
    <source>
        <dbReference type="EMBL" id="ACJ00275.1"/>
    </source>
</evidence>
<evidence type="ECO:0000313" key="3">
    <source>
        <dbReference type="Proteomes" id="UP000001591"/>
    </source>
</evidence>
<feature type="chain" id="PRO_5002846834" description="DUF3299 domain-containing protein" evidence="1">
    <location>
        <begin position="37"/>
        <end position="179"/>
    </location>
</feature>
<reference evidence="2 3" key="1">
    <citation type="journal article" date="2010" name="BMC Genomics">
        <title>Metabolic flexibility revealed in the genome of the cyst-forming alpha-1 proteobacterium Rhodospirillum centenum.</title>
        <authorList>
            <person name="Lu Y.K."/>
            <person name="Marden J."/>
            <person name="Han M."/>
            <person name="Swingley W.D."/>
            <person name="Mastrian S.D."/>
            <person name="Chowdhury S.R."/>
            <person name="Hao J."/>
            <person name="Helmy T."/>
            <person name="Kim S."/>
            <person name="Kurdoglu A.A."/>
            <person name="Matthies H.J."/>
            <person name="Rollo D."/>
            <person name="Stothard P."/>
            <person name="Blankenship R.E."/>
            <person name="Bauer C.E."/>
            <person name="Touchman J.W."/>
        </authorList>
    </citation>
    <scope>NUCLEOTIDE SEQUENCE [LARGE SCALE GENOMIC DNA]</scope>
    <source>
        <strain evidence="3">ATCC 51521 / SW</strain>
    </source>
</reference>
<accession>B6IVF1</accession>
<keyword evidence="1" id="KW-0732">Signal</keyword>
<sequence>MLRSMTKTPPAALARTLPVALCLAVLAGAPATPAFAFKEVKQAAPAEPQAPGAVPRATLGWDLIADVREEQSVVDGMLRYRAVFGEALQKLDGADFTIGGWIIPLEQSEKSAHFLLSALSPTCPFCPPPGPADLIEVRTTEPVQFSYEMVTLKGRLKLTGEDPNGLYFRLEEAKASPTG</sequence>
<name>B6IVF1_RHOCS</name>
<dbReference type="Proteomes" id="UP000001591">
    <property type="component" value="Chromosome"/>
</dbReference>
<protein>
    <recommendedName>
        <fullName evidence="4">DUF3299 domain-containing protein</fullName>
    </recommendedName>
</protein>
<evidence type="ECO:0008006" key="4">
    <source>
        <dbReference type="Google" id="ProtNLM"/>
    </source>
</evidence>
<dbReference type="eggNOG" id="COG3495">
    <property type="taxonomic scope" value="Bacteria"/>
</dbReference>
<gene>
    <name evidence="2" type="ordered locus">RC1_2907</name>
</gene>
<proteinExistence type="predicted"/>
<feature type="signal peptide" evidence="1">
    <location>
        <begin position="1"/>
        <end position="36"/>
    </location>
</feature>
<dbReference type="Gene3D" id="2.40.50.870">
    <property type="entry name" value="Protein of unknown function (DUF3299)"/>
    <property type="match status" value="1"/>
</dbReference>
<evidence type="ECO:0000256" key="1">
    <source>
        <dbReference type="SAM" id="SignalP"/>
    </source>
</evidence>
<dbReference type="AlphaFoldDB" id="B6IVF1"/>
<dbReference type="EMBL" id="CP000613">
    <property type="protein sequence ID" value="ACJ00275.1"/>
    <property type="molecule type" value="Genomic_DNA"/>
</dbReference>
<dbReference type="Pfam" id="PF11736">
    <property type="entry name" value="DUF3299"/>
    <property type="match status" value="1"/>
</dbReference>
<dbReference type="STRING" id="414684.RC1_2907"/>
<dbReference type="InterPro" id="IPR021727">
    <property type="entry name" value="DUF3299"/>
</dbReference>
<keyword evidence="3" id="KW-1185">Reference proteome</keyword>
<organism evidence="2 3">
    <name type="scientific">Rhodospirillum centenum (strain ATCC 51521 / SW)</name>
    <dbReference type="NCBI Taxonomy" id="414684"/>
    <lineage>
        <taxon>Bacteria</taxon>
        <taxon>Pseudomonadati</taxon>
        <taxon>Pseudomonadota</taxon>
        <taxon>Alphaproteobacteria</taxon>
        <taxon>Rhodospirillales</taxon>
        <taxon>Rhodospirillaceae</taxon>
        <taxon>Rhodospirillum</taxon>
    </lineage>
</organism>
<dbReference type="HOGENOM" id="CLU_117100_2_0_5"/>
<dbReference type="KEGG" id="rce:RC1_2907"/>